<proteinExistence type="inferred from homology"/>
<keyword evidence="2" id="KW-1133">Transmembrane helix</keyword>
<evidence type="ECO:0000259" key="3">
    <source>
        <dbReference type="Pfam" id="PF03816"/>
    </source>
</evidence>
<feature type="domain" description="Cell envelope-related transcriptional attenuator" evidence="3">
    <location>
        <begin position="132"/>
        <end position="274"/>
    </location>
</feature>
<reference evidence="4 5" key="1">
    <citation type="submission" date="2018-03" db="EMBL/GenBank/DDBJ databases">
        <title>Genomic Encyclopedia of Archaeal and Bacterial Type Strains, Phase II (KMG-II): from individual species to whole genera.</title>
        <authorList>
            <person name="Goeker M."/>
        </authorList>
    </citation>
    <scope>NUCLEOTIDE SEQUENCE [LARGE SCALE GENOMIC DNA]</scope>
    <source>
        <strain evidence="4 5">RHA1</strain>
    </source>
</reference>
<evidence type="ECO:0000256" key="1">
    <source>
        <dbReference type="ARBA" id="ARBA00006068"/>
    </source>
</evidence>
<comment type="caution">
    <text evidence="4">The sequence shown here is derived from an EMBL/GenBank/DDBJ whole genome shotgun (WGS) entry which is preliminary data.</text>
</comment>
<comment type="similarity">
    <text evidence="1">Belongs to the LytR/CpsA/Psr (LCP) family.</text>
</comment>
<organism evidence="4 5">
    <name type="scientific">Laceyella sediminis</name>
    <dbReference type="NCBI Taxonomy" id="573074"/>
    <lineage>
        <taxon>Bacteria</taxon>
        <taxon>Bacillati</taxon>
        <taxon>Bacillota</taxon>
        <taxon>Bacilli</taxon>
        <taxon>Bacillales</taxon>
        <taxon>Thermoactinomycetaceae</taxon>
        <taxon>Laceyella</taxon>
    </lineage>
</organism>
<feature type="transmembrane region" description="Helical" evidence="2">
    <location>
        <begin position="63"/>
        <end position="87"/>
    </location>
</feature>
<keyword evidence="2" id="KW-0472">Membrane</keyword>
<dbReference type="Proteomes" id="UP000238836">
    <property type="component" value="Unassembled WGS sequence"/>
</dbReference>
<dbReference type="Gene3D" id="3.40.630.190">
    <property type="entry name" value="LCP protein"/>
    <property type="match status" value="1"/>
</dbReference>
<sequence>MAVKRLQKAKSSQADSSDLRHEDAPYAYLIKLSRNIFEQMYETSYNDTYPNVGNGRGVLVIRWLLRLLCTLLLAIMGAVAYFGYHIWSVAEQVYEPTSQSKSALRSHAVDIAKDPVALLLVGVDERRGDQGRADSIIVATINPHRKNMMLTHIPRDTLVDIPGRIKRDKINHSYAYGGIDLTRKTVERFLHIPIDGYVKVNMQGLKDIVNELGGVEVEVPMSFRFNGHQFKRGIMRLDGDQSLAFARMRKSDPRGDFGRMKRQQELIRGIIHQSTSLRSLTQLTDVLEHLGTNVKTDITPVHILKLQRLYANLPSEQIRSSGINGENTKINGVYYFQVSEREQQRIHRQLAHHINWQPVGQ</sequence>
<dbReference type="Pfam" id="PF03816">
    <property type="entry name" value="LytR_cpsA_psr"/>
    <property type="match status" value="1"/>
</dbReference>
<dbReference type="PANTHER" id="PTHR33392:SF10">
    <property type="entry name" value="POLYISOPRENYL-TEICHOIC ACID--PEPTIDOGLYCAN TEICHOIC ACID TRANSFERASE TAGV"/>
    <property type="match status" value="1"/>
</dbReference>
<evidence type="ECO:0000313" key="4">
    <source>
        <dbReference type="EMBL" id="PRZ16474.1"/>
    </source>
</evidence>
<evidence type="ECO:0000256" key="2">
    <source>
        <dbReference type="SAM" id="Phobius"/>
    </source>
</evidence>
<name>A0ABX5ESB8_9BACL</name>
<keyword evidence="5" id="KW-1185">Reference proteome</keyword>
<dbReference type="InterPro" id="IPR050922">
    <property type="entry name" value="LytR/CpsA/Psr_CW_biosynth"/>
</dbReference>
<dbReference type="NCBIfam" id="TIGR00350">
    <property type="entry name" value="lytR_cpsA_psr"/>
    <property type="match status" value="1"/>
</dbReference>
<dbReference type="PANTHER" id="PTHR33392">
    <property type="entry name" value="POLYISOPRENYL-TEICHOIC ACID--PEPTIDOGLYCAN TEICHOIC ACID TRANSFERASE TAGU"/>
    <property type="match status" value="1"/>
</dbReference>
<evidence type="ECO:0000313" key="5">
    <source>
        <dbReference type="Proteomes" id="UP000238836"/>
    </source>
</evidence>
<gene>
    <name evidence="4" type="ORF">CLV36_102184</name>
</gene>
<dbReference type="InterPro" id="IPR004474">
    <property type="entry name" value="LytR_CpsA_psr"/>
</dbReference>
<dbReference type="EMBL" id="PVTZ01000002">
    <property type="protein sequence ID" value="PRZ16474.1"/>
    <property type="molecule type" value="Genomic_DNA"/>
</dbReference>
<keyword evidence="2" id="KW-0812">Transmembrane</keyword>
<accession>A0ABX5ESB8</accession>
<protein>
    <submittedName>
        <fullName evidence="4">LytR family transcriptional attenuator</fullName>
    </submittedName>
</protein>